<feature type="coiled-coil region" evidence="5">
    <location>
        <begin position="154"/>
        <end position="227"/>
    </location>
</feature>
<evidence type="ECO:0000256" key="2">
    <source>
        <dbReference type="ARBA" id="ARBA00022490"/>
    </source>
</evidence>
<feature type="non-terminal residue" evidence="6">
    <location>
        <position position="229"/>
    </location>
</feature>
<proteinExistence type="inferred from homology"/>
<evidence type="ECO:0000313" key="6">
    <source>
        <dbReference type="EMBL" id="KAB7498551.1"/>
    </source>
</evidence>
<dbReference type="AlphaFoldDB" id="A0A5N5SWH1"/>
<keyword evidence="7" id="KW-1185">Reference proteome</keyword>
<gene>
    <name evidence="6" type="ORF">Anas_02564</name>
</gene>
<name>A0A5N5SWH1_9CRUS</name>
<keyword evidence="5" id="KW-0175">Coiled coil</keyword>
<comment type="similarity">
    <text evidence="4">Belongs to the CEP135/TSGA10 family.</text>
</comment>
<evidence type="ECO:0000256" key="5">
    <source>
        <dbReference type="SAM" id="Coils"/>
    </source>
</evidence>
<dbReference type="OrthoDB" id="10481665at2759"/>
<comment type="caution">
    <text evidence="6">The sequence shown here is derived from an EMBL/GenBank/DDBJ whole genome shotgun (WGS) entry which is preliminary data.</text>
</comment>
<organism evidence="6 7">
    <name type="scientific">Armadillidium nasatum</name>
    <dbReference type="NCBI Taxonomy" id="96803"/>
    <lineage>
        <taxon>Eukaryota</taxon>
        <taxon>Metazoa</taxon>
        <taxon>Ecdysozoa</taxon>
        <taxon>Arthropoda</taxon>
        <taxon>Crustacea</taxon>
        <taxon>Multicrustacea</taxon>
        <taxon>Malacostraca</taxon>
        <taxon>Eumalacostraca</taxon>
        <taxon>Peracarida</taxon>
        <taxon>Isopoda</taxon>
        <taxon>Oniscidea</taxon>
        <taxon>Crinocheta</taxon>
        <taxon>Armadillidiidae</taxon>
        <taxon>Armadillidium</taxon>
    </lineage>
</organism>
<sequence>MSISHKFESLRKQLFISGYREYFSLDSLPLVEHLHDDLKKCQKELDAKIKVLKNLNQRRISELEKESSDKSEKIHQLLELKRRTLPTSEKENCSRSDKEIFIISSPLPPSAMTSHNVCSTCGCESSKKLKSKDTYLTDLLKMTDKKLMIMQGEVETHKQNYSHAQKQIQELERKVHRRETEIERLESLLESCRFVEDNKYMSAHNQLHEQSRKIDHLTKINKELETKLK</sequence>
<keyword evidence="2" id="KW-0963">Cytoplasm</keyword>
<protein>
    <submittedName>
        <fullName evidence="6">Centrosomal protein</fullName>
    </submittedName>
</protein>
<dbReference type="PANTHER" id="PTHR20544:SF0">
    <property type="entry name" value="NUCLEOPROTEIN TPR_MLP1 DOMAIN-CONTAINING PROTEIN"/>
    <property type="match status" value="1"/>
</dbReference>
<dbReference type="GO" id="GO:0005814">
    <property type="term" value="C:centriole"/>
    <property type="evidence" value="ECO:0007669"/>
    <property type="project" value="UniProtKB-SubCell"/>
</dbReference>
<comment type="subcellular location">
    <subcellularLocation>
        <location evidence="1">Cytoplasm</location>
        <location evidence="1">Cytoskeleton</location>
        <location evidence="1">Microtubule organizing center</location>
        <location evidence="1">Centrosome</location>
        <location evidence="1">Centriole</location>
    </subcellularLocation>
</comment>
<evidence type="ECO:0000256" key="4">
    <source>
        <dbReference type="ARBA" id="ARBA00038123"/>
    </source>
</evidence>
<reference evidence="6 7" key="1">
    <citation type="journal article" date="2019" name="PLoS Biol.">
        <title>Sex chromosomes control vertical transmission of feminizing Wolbachia symbionts in an isopod.</title>
        <authorList>
            <person name="Becking T."/>
            <person name="Chebbi M.A."/>
            <person name="Giraud I."/>
            <person name="Moumen B."/>
            <person name="Laverre T."/>
            <person name="Caubet Y."/>
            <person name="Peccoud J."/>
            <person name="Gilbert C."/>
            <person name="Cordaux R."/>
        </authorList>
    </citation>
    <scope>NUCLEOTIDE SEQUENCE [LARGE SCALE GENOMIC DNA]</scope>
    <source>
        <strain evidence="6">ANa2</strain>
        <tissue evidence="6">Whole body excluding digestive tract and cuticle</tissue>
    </source>
</reference>
<evidence type="ECO:0000256" key="3">
    <source>
        <dbReference type="ARBA" id="ARBA00023212"/>
    </source>
</evidence>
<dbReference type="Proteomes" id="UP000326759">
    <property type="component" value="Unassembled WGS sequence"/>
</dbReference>
<keyword evidence="3" id="KW-0206">Cytoskeleton</keyword>
<dbReference type="EMBL" id="SEYY01019170">
    <property type="protein sequence ID" value="KAB7498551.1"/>
    <property type="molecule type" value="Genomic_DNA"/>
</dbReference>
<feature type="coiled-coil region" evidence="5">
    <location>
        <begin position="38"/>
        <end position="80"/>
    </location>
</feature>
<evidence type="ECO:0000256" key="1">
    <source>
        <dbReference type="ARBA" id="ARBA00004114"/>
    </source>
</evidence>
<dbReference type="InterPro" id="IPR051877">
    <property type="entry name" value="Centriole_BasalBody_StrucProt"/>
</dbReference>
<evidence type="ECO:0000313" key="7">
    <source>
        <dbReference type="Proteomes" id="UP000326759"/>
    </source>
</evidence>
<accession>A0A5N5SWH1</accession>
<dbReference type="PANTHER" id="PTHR20544">
    <property type="entry name" value="CENTROSOMAL PROTEIN CEP135"/>
    <property type="match status" value="1"/>
</dbReference>